<sequence>MTTSPSTGTGQATIRTREITYRSADGATLVGYYACDEALAGPRPGVLVVHEWWGLNDYAKRRARELAALGYSTLAIDMYGEGRNTASMEQARALMLEALASPAGMRERFLAGFEQLRQQPQTDSAQLAAIGYCFGGRVVLDMARQGVPLAGVVSFHGLLDTVTPATPGSVQAKVLVAHGDADSLISADQIARFKDEMRAAGADCRFQHHSDAPHAFSNPASPGYQQAADENSWADMQAFFAELFGRA</sequence>
<dbReference type="InterPro" id="IPR050261">
    <property type="entry name" value="FrsA_esterase"/>
</dbReference>
<dbReference type="Proteomes" id="UP000813068">
    <property type="component" value="Unassembled WGS sequence"/>
</dbReference>
<gene>
    <name evidence="2" type="ORF">KRX52_20515</name>
</gene>
<dbReference type="GO" id="GO:0016787">
    <property type="term" value="F:hydrolase activity"/>
    <property type="evidence" value="ECO:0007669"/>
    <property type="project" value="UniProtKB-KW"/>
</dbReference>
<dbReference type="PANTHER" id="PTHR22946">
    <property type="entry name" value="DIENELACTONE HYDROLASE DOMAIN-CONTAINING PROTEIN-RELATED"/>
    <property type="match status" value="1"/>
</dbReference>
<keyword evidence="3" id="KW-1185">Reference proteome</keyword>
<evidence type="ECO:0000313" key="3">
    <source>
        <dbReference type="Proteomes" id="UP000813068"/>
    </source>
</evidence>
<proteinExistence type="predicted"/>
<comment type="caution">
    <text evidence="2">The sequence shown here is derived from an EMBL/GenBank/DDBJ whole genome shotgun (WGS) entry which is preliminary data.</text>
</comment>
<evidence type="ECO:0000313" key="2">
    <source>
        <dbReference type="EMBL" id="MBV2135156.1"/>
    </source>
</evidence>
<dbReference type="PANTHER" id="PTHR22946:SF0">
    <property type="entry name" value="DIENELACTONE HYDROLASE DOMAIN-CONTAINING PROTEIN"/>
    <property type="match status" value="1"/>
</dbReference>
<dbReference type="Pfam" id="PF01738">
    <property type="entry name" value="DLH"/>
    <property type="match status" value="1"/>
</dbReference>
<dbReference type="InterPro" id="IPR002925">
    <property type="entry name" value="Dienelactn_hydro"/>
</dbReference>
<keyword evidence="2" id="KW-0378">Hydrolase</keyword>
<organism evidence="2 3">
    <name type="scientific">Geopseudomonas aromaticivorans</name>
    <dbReference type="NCBI Taxonomy" id="2849492"/>
    <lineage>
        <taxon>Bacteria</taxon>
        <taxon>Pseudomonadati</taxon>
        <taxon>Pseudomonadota</taxon>
        <taxon>Gammaproteobacteria</taxon>
        <taxon>Pseudomonadales</taxon>
        <taxon>Pseudomonadaceae</taxon>
        <taxon>Geopseudomonas</taxon>
    </lineage>
</organism>
<evidence type="ECO:0000259" key="1">
    <source>
        <dbReference type="Pfam" id="PF01738"/>
    </source>
</evidence>
<dbReference type="EMBL" id="JAHRGL010000080">
    <property type="protein sequence ID" value="MBV2135156.1"/>
    <property type="molecule type" value="Genomic_DNA"/>
</dbReference>
<dbReference type="RefSeq" id="WP_217683577.1">
    <property type="nucleotide sequence ID" value="NZ_JAHRGL010000080.1"/>
</dbReference>
<name>A0ABS6N270_9GAMM</name>
<protein>
    <submittedName>
        <fullName evidence="2">Dienelactone hydrolase family protein</fullName>
    </submittedName>
</protein>
<reference evidence="2 3" key="1">
    <citation type="submission" date="2021-06" db="EMBL/GenBank/DDBJ databases">
        <title>Differences between aerobic and microaerobic xylene degrading microbial communities.</title>
        <authorList>
            <person name="Banerjee S."/>
            <person name="Tancsics A."/>
        </authorList>
    </citation>
    <scope>NUCLEOTIDE SEQUENCE [LARGE SCALE GENOMIC DNA]</scope>
    <source>
        <strain evidence="2 3">MAP12</strain>
    </source>
</reference>
<accession>A0ABS6N270</accession>
<feature type="domain" description="Dienelactone hydrolase" evidence="1">
    <location>
        <begin position="39"/>
        <end position="242"/>
    </location>
</feature>